<name>A0A914W9V7_9BILA</name>
<dbReference type="WBParaSite" id="PSAMB.scaffold350size55235.g5171.t1">
    <property type="protein sequence ID" value="PSAMB.scaffold350size55235.g5171.t1"/>
    <property type="gene ID" value="PSAMB.scaffold350size55235.g5171"/>
</dbReference>
<evidence type="ECO:0000313" key="2">
    <source>
        <dbReference type="Proteomes" id="UP000887566"/>
    </source>
</evidence>
<protein>
    <submittedName>
        <fullName evidence="3">Uncharacterized protein</fullName>
    </submittedName>
</protein>
<evidence type="ECO:0000313" key="3">
    <source>
        <dbReference type="WBParaSite" id="PSAMB.scaffold350size55235.g5171.t1"/>
    </source>
</evidence>
<dbReference type="Proteomes" id="UP000887566">
    <property type="component" value="Unplaced"/>
</dbReference>
<evidence type="ECO:0000256" key="1">
    <source>
        <dbReference type="SAM" id="MobiDB-lite"/>
    </source>
</evidence>
<reference evidence="3" key="1">
    <citation type="submission" date="2022-11" db="UniProtKB">
        <authorList>
            <consortium name="WormBaseParasite"/>
        </authorList>
    </citation>
    <scope>IDENTIFICATION</scope>
</reference>
<feature type="compositionally biased region" description="Low complexity" evidence="1">
    <location>
        <begin position="45"/>
        <end position="57"/>
    </location>
</feature>
<sequence length="208" mass="22379">MVLDWQKKRGASLPPETASLYSAMREDHLYAAGGLKAFPHPSLRPPSNRRPLNTPTTSGHYHANAAPSQPSSLRRAGRCFPRSLGERDEATPAAFDSRWTTSAVRRKTNSASFSSTSRTDGTPSQRERSKGSGQRGGSRRRSVRPLWPTKGGEASADDAASTSTSQVSSIVESPVPTRVFRDRENKGGEFVLGCSWIAAPESRGPVGG</sequence>
<feature type="compositionally biased region" description="Polar residues" evidence="1">
    <location>
        <begin position="98"/>
        <end position="123"/>
    </location>
</feature>
<feature type="region of interest" description="Disordered" evidence="1">
    <location>
        <begin position="35"/>
        <end position="182"/>
    </location>
</feature>
<dbReference type="AlphaFoldDB" id="A0A914W9V7"/>
<organism evidence="2 3">
    <name type="scientific">Plectus sambesii</name>
    <dbReference type="NCBI Taxonomy" id="2011161"/>
    <lineage>
        <taxon>Eukaryota</taxon>
        <taxon>Metazoa</taxon>
        <taxon>Ecdysozoa</taxon>
        <taxon>Nematoda</taxon>
        <taxon>Chromadorea</taxon>
        <taxon>Plectida</taxon>
        <taxon>Plectina</taxon>
        <taxon>Plectoidea</taxon>
        <taxon>Plectidae</taxon>
        <taxon>Plectus</taxon>
    </lineage>
</organism>
<accession>A0A914W9V7</accession>
<keyword evidence="2" id="KW-1185">Reference proteome</keyword>
<feature type="compositionally biased region" description="Low complexity" evidence="1">
    <location>
        <begin position="153"/>
        <end position="173"/>
    </location>
</feature>
<proteinExistence type="predicted"/>